<feature type="compositionally biased region" description="Low complexity" evidence="1">
    <location>
        <begin position="194"/>
        <end position="278"/>
    </location>
</feature>
<name>A0ABQ7Q550_PLUXY</name>
<feature type="chain" id="PRO_5046221489" evidence="3">
    <location>
        <begin position="21"/>
        <end position="368"/>
    </location>
</feature>
<dbReference type="EMBL" id="JAHIBW010000021">
    <property type="protein sequence ID" value="KAG7300362.1"/>
    <property type="molecule type" value="Genomic_DNA"/>
</dbReference>
<proteinExistence type="predicted"/>
<keyword evidence="2" id="KW-0472">Membrane</keyword>
<comment type="caution">
    <text evidence="4">The sequence shown here is derived from an EMBL/GenBank/DDBJ whole genome shotgun (WGS) entry which is preliminary data.</text>
</comment>
<feature type="region of interest" description="Disordered" evidence="1">
    <location>
        <begin position="194"/>
        <end position="293"/>
    </location>
</feature>
<keyword evidence="3" id="KW-0732">Signal</keyword>
<evidence type="ECO:0000313" key="5">
    <source>
        <dbReference type="Proteomes" id="UP000823941"/>
    </source>
</evidence>
<keyword evidence="2" id="KW-1133">Transmembrane helix</keyword>
<protein>
    <submittedName>
        <fullName evidence="4">Uncharacterized protein</fullName>
    </submittedName>
</protein>
<evidence type="ECO:0000256" key="1">
    <source>
        <dbReference type="SAM" id="MobiDB-lite"/>
    </source>
</evidence>
<organism evidence="4 5">
    <name type="scientific">Plutella xylostella</name>
    <name type="common">Diamondback moth</name>
    <name type="synonym">Plutella maculipennis</name>
    <dbReference type="NCBI Taxonomy" id="51655"/>
    <lineage>
        <taxon>Eukaryota</taxon>
        <taxon>Metazoa</taxon>
        <taxon>Ecdysozoa</taxon>
        <taxon>Arthropoda</taxon>
        <taxon>Hexapoda</taxon>
        <taxon>Insecta</taxon>
        <taxon>Pterygota</taxon>
        <taxon>Neoptera</taxon>
        <taxon>Endopterygota</taxon>
        <taxon>Lepidoptera</taxon>
        <taxon>Glossata</taxon>
        <taxon>Ditrysia</taxon>
        <taxon>Yponomeutoidea</taxon>
        <taxon>Plutellidae</taxon>
        <taxon>Plutella</taxon>
    </lineage>
</organism>
<keyword evidence="5" id="KW-1185">Reference proteome</keyword>
<evidence type="ECO:0000256" key="2">
    <source>
        <dbReference type="SAM" id="Phobius"/>
    </source>
</evidence>
<keyword evidence="2" id="KW-0812">Transmembrane</keyword>
<accession>A0ABQ7Q550</accession>
<sequence length="368" mass="40932">MSSLIVVFFLSAFLISKVSSECLTYNFEDKIDEFLINEHCQLPAWVTDVFDEFESPFSSQSKTFISPRVEMSCVSSRSFSVHTDGTFEINVVMMPSENAFSDLIAVQIMSTVSGTLVGSASLNAVSDVISPDGYQVMSINWNSEIEPGAYEIYVVFMGMAAEDSRVLIDSLRYIPPESNPDDQECNIYNDFQTTTNESSATELTTTESSSTELTTTESSSTELTTTESSSTELTTTESSSTELTTTESSPTDPSTTEPNTTEPNTTEPNTTELNTTSEPDSENQSTSKPTYPEVSDDTFWMTLALVSVSLLCFTIMGVLSYTFYRCGQRRMLSKLQQNYISTDNLPKPIEMPRARIYNNYDKNNRFNV</sequence>
<feature type="signal peptide" evidence="3">
    <location>
        <begin position="1"/>
        <end position="20"/>
    </location>
</feature>
<dbReference type="Proteomes" id="UP000823941">
    <property type="component" value="Chromosome 21"/>
</dbReference>
<evidence type="ECO:0000256" key="3">
    <source>
        <dbReference type="SAM" id="SignalP"/>
    </source>
</evidence>
<evidence type="ECO:0000313" key="4">
    <source>
        <dbReference type="EMBL" id="KAG7300362.1"/>
    </source>
</evidence>
<gene>
    <name evidence="4" type="ORF">JYU34_015962</name>
</gene>
<feature type="transmembrane region" description="Helical" evidence="2">
    <location>
        <begin position="299"/>
        <end position="324"/>
    </location>
</feature>
<reference evidence="4 5" key="1">
    <citation type="submission" date="2021-06" db="EMBL/GenBank/DDBJ databases">
        <title>A haploid diamondback moth (Plutella xylostella L.) genome assembly resolves 31 chromosomes and identifies a diamide resistance mutation.</title>
        <authorList>
            <person name="Ward C.M."/>
            <person name="Perry K.D."/>
            <person name="Baker G."/>
            <person name="Powis K."/>
            <person name="Heckel D.G."/>
            <person name="Baxter S.W."/>
        </authorList>
    </citation>
    <scope>NUCLEOTIDE SEQUENCE [LARGE SCALE GENOMIC DNA]</scope>
    <source>
        <strain evidence="4 5">LV</strain>
        <tissue evidence="4">Single pupa</tissue>
    </source>
</reference>